<dbReference type="AlphaFoldDB" id="A0A6J4H7I8"/>
<dbReference type="EMBL" id="CADCTO010000036">
    <property type="protein sequence ID" value="CAA9217074.1"/>
    <property type="molecule type" value="Genomic_DNA"/>
</dbReference>
<proteinExistence type="predicted"/>
<reference evidence="2" key="1">
    <citation type="submission" date="2020-02" db="EMBL/GenBank/DDBJ databases">
        <authorList>
            <person name="Meier V. D."/>
        </authorList>
    </citation>
    <scope>NUCLEOTIDE SEQUENCE</scope>
    <source>
        <strain evidence="2">AVDCRST_MAG63</strain>
    </source>
</reference>
<evidence type="ECO:0000313" key="2">
    <source>
        <dbReference type="EMBL" id="CAA9217074.1"/>
    </source>
</evidence>
<gene>
    <name evidence="2" type="ORF">AVDCRST_MAG63-286</name>
</gene>
<feature type="chain" id="PRO_5026864270" evidence="1">
    <location>
        <begin position="36"/>
        <end position="321"/>
    </location>
</feature>
<evidence type="ECO:0000256" key="1">
    <source>
        <dbReference type="SAM" id="SignalP"/>
    </source>
</evidence>
<dbReference type="SUPFAM" id="SSF56935">
    <property type="entry name" value="Porins"/>
    <property type="match status" value="1"/>
</dbReference>
<organism evidence="2">
    <name type="scientific">uncultured Armatimonadetes bacterium</name>
    <dbReference type="NCBI Taxonomy" id="157466"/>
    <lineage>
        <taxon>Bacteria</taxon>
        <taxon>Bacillati</taxon>
        <taxon>Armatimonadota</taxon>
        <taxon>environmental samples</taxon>
    </lineage>
</organism>
<feature type="signal peptide" evidence="1">
    <location>
        <begin position="1"/>
        <end position="35"/>
    </location>
</feature>
<sequence>MNAFLSTKPATRFGCAAAIAACCIAAAAAASPAWAEDAAAPATAAAPPPAAASSQFKVGIDYYAGSSNLEGTRRYSDGMWAGSAAALPSVAYGAWEDGRGYAAKFSLGVGDLFNGPDHTYDQPAEAWWQFPVGKARVTVGKYWVPFALQEWQYETKPGLMVTWSERGNDLSVSANHNKNTRSANTYLRAGHSFGEAATVGLSYASGKGLSYDSDHDRGWGVDAALAWQGWRLSGEYVRLTHGARDPFRFGSAKLAYEGLGAWTPYVAYYDWDDRSEAFGRFRSTVYGLGYPVSAGLKLEVAYAPTSDKNVSWAQLHWTWER</sequence>
<name>A0A6J4H7I8_9BACT</name>
<keyword evidence="1" id="KW-0732">Signal</keyword>
<protein>
    <submittedName>
        <fullName evidence="2">Uncharacterized protein</fullName>
    </submittedName>
</protein>
<accession>A0A6J4H7I8</accession>